<feature type="compositionally biased region" description="Basic and acidic residues" evidence="1">
    <location>
        <begin position="223"/>
        <end position="237"/>
    </location>
</feature>
<feature type="region of interest" description="Disordered" evidence="1">
    <location>
        <begin position="128"/>
        <end position="162"/>
    </location>
</feature>
<reference evidence="2" key="1">
    <citation type="journal article" date="2023" name="Mol. Phylogenet. Evol.">
        <title>Genome-scale phylogeny and comparative genomics of the fungal order Sordariales.</title>
        <authorList>
            <person name="Hensen N."/>
            <person name="Bonometti L."/>
            <person name="Westerberg I."/>
            <person name="Brannstrom I.O."/>
            <person name="Guillou S."/>
            <person name="Cros-Aarteil S."/>
            <person name="Calhoun S."/>
            <person name="Haridas S."/>
            <person name="Kuo A."/>
            <person name="Mondo S."/>
            <person name="Pangilinan J."/>
            <person name="Riley R."/>
            <person name="LaButti K."/>
            <person name="Andreopoulos B."/>
            <person name="Lipzen A."/>
            <person name="Chen C."/>
            <person name="Yan M."/>
            <person name="Daum C."/>
            <person name="Ng V."/>
            <person name="Clum A."/>
            <person name="Steindorff A."/>
            <person name="Ohm R.A."/>
            <person name="Martin F."/>
            <person name="Silar P."/>
            <person name="Natvig D.O."/>
            <person name="Lalanne C."/>
            <person name="Gautier V."/>
            <person name="Ament-Velasquez S.L."/>
            <person name="Kruys A."/>
            <person name="Hutchinson M.I."/>
            <person name="Powell A.J."/>
            <person name="Barry K."/>
            <person name="Miller A.N."/>
            <person name="Grigoriev I.V."/>
            <person name="Debuchy R."/>
            <person name="Gladieux P."/>
            <person name="Hiltunen Thoren M."/>
            <person name="Johannesson H."/>
        </authorList>
    </citation>
    <scope>NUCLEOTIDE SEQUENCE</scope>
    <source>
        <strain evidence="2">PSN293</strain>
    </source>
</reference>
<keyword evidence="3" id="KW-1185">Reference proteome</keyword>
<comment type="caution">
    <text evidence="2">The sequence shown here is derived from an EMBL/GenBank/DDBJ whole genome shotgun (WGS) entry which is preliminary data.</text>
</comment>
<sequence>MSLPGSDTDQEVAVRVLGCEDTTISDGRESPSQQSASTSAAAQDDDPSESPGSSIADRTAPRTAASAAISDIPSAHDSRASSLAGSHSIAAHGSTVSLGSASLSSRPETQHRIVRAASPVATTTAVGQSLGTTAYSRGTETSAVRDEAPRARSPHNRRARGQERVLSYLSEASHLSTLTAFGEDMGVPEPPSPTAWSPACQRRVDLLMRIAFCSFSVGSERKERGARNGADEKRTLPKLDGGGPGEDRTIGSLDMMVVSVMARLCFLHNGSVIGLGAKFWSQFVNAITEFIDLSPLGGIVSQKLVSDLPLRIGLGIGRIRPALPRPGTLTCFAHVRRQLVLWTLKTNALYWNPDETIPSPQEFIGLPANSFDPPEGLVFSYSPGDDIPFREAEKKDWIVNNILPLIEIQDISVGIRLQDPTLSQELELVGHL</sequence>
<organism evidence="2 3">
    <name type="scientific">Rhypophila decipiens</name>
    <dbReference type="NCBI Taxonomy" id="261697"/>
    <lineage>
        <taxon>Eukaryota</taxon>
        <taxon>Fungi</taxon>
        <taxon>Dikarya</taxon>
        <taxon>Ascomycota</taxon>
        <taxon>Pezizomycotina</taxon>
        <taxon>Sordariomycetes</taxon>
        <taxon>Sordariomycetidae</taxon>
        <taxon>Sordariales</taxon>
        <taxon>Naviculisporaceae</taxon>
        <taxon>Rhypophila</taxon>
    </lineage>
</organism>
<name>A0AAN6XVB9_9PEZI</name>
<reference evidence="2" key="2">
    <citation type="submission" date="2023-05" db="EMBL/GenBank/DDBJ databases">
        <authorList>
            <consortium name="Lawrence Berkeley National Laboratory"/>
            <person name="Steindorff A."/>
            <person name="Hensen N."/>
            <person name="Bonometti L."/>
            <person name="Westerberg I."/>
            <person name="Brannstrom I.O."/>
            <person name="Guillou S."/>
            <person name="Cros-Aarteil S."/>
            <person name="Calhoun S."/>
            <person name="Haridas S."/>
            <person name="Kuo A."/>
            <person name="Mondo S."/>
            <person name="Pangilinan J."/>
            <person name="Riley R."/>
            <person name="Labutti K."/>
            <person name="Andreopoulos B."/>
            <person name="Lipzen A."/>
            <person name="Chen C."/>
            <person name="Yanf M."/>
            <person name="Daum C."/>
            <person name="Ng V."/>
            <person name="Clum A."/>
            <person name="Ohm R."/>
            <person name="Martin F."/>
            <person name="Silar P."/>
            <person name="Natvig D."/>
            <person name="Lalanne C."/>
            <person name="Gautier V."/>
            <person name="Ament-Velasquez S.L."/>
            <person name="Kruys A."/>
            <person name="Hutchinson M.I."/>
            <person name="Powell A.J."/>
            <person name="Barry K."/>
            <person name="Miller A.N."/>
            <person name="Grigoriev I.V."/>
            <person name="Debuchy R."/>
            <person name="Gladieux P."/>
            <person name="Thoren M.H."/>
            <person name="Johannesson H."/>
        </authorList>
    </citation>
    <scope>NUCLEOTIDE SEQUENCE</scope>
    <source>
        <strain evidence="2">PSN293</strain>
    </source>
</reference>
<gene>
    <name evidence="2" type="ORF">QBC37DRAFT_456062</name>
</gene>
<evidence type="ECO:0000256" key="1">
    <source>
        <dbReference type="SAM" id="MobiDB-lite"/>
    </source>
</evidence>
<dbReference type="AlphaFoldDB" id="A0AAN6XVB9"/>
<accession>A0AAN6XVB9</accession>
<feature type="region of interest" description="Disordered" evidence="1">
    <location>
        <begin position="223"/>
        <end position="247"/>
    </location>
</feature>
<feature type="region of interest" description="Disordered" evidence="1">
    <location>
        <begin position="1"/>
        <end position="86"/>
    </location>
</feature>
<feature type="compositionally biased region" description="Low complexity" evidence="1">
    <location>
        <begin position="30"/>
        <end position="42"/>
    </location>
</feature>
<dbReference type="Proteomes" id="UP001301769">
    <property type="component" value="Unassembled WGS sequence"/>
</dbReference>
<feature type="compositionally biased region" description="Polar residues" evidence="1">
    <location>
        <begin position="128"/>
        <end position="142"/>
    </location>
</feature>
<evidence type="ECO:0000313" key="2">
    <source>
        <dbReference type="EMBL" id="KAK4207296.1"/>
    </source>
</evidence>
<protein>
    <submittedName>
        <fullName evidence="2">Uncharacterized protein</fullName>
    </submittedName>
</protein>
<evidence type="ECO:0000313" key="3">
    <source>
        <dbReference type="Proteomes" id="UP001301769"/>
    </source>
</evidence>
<proteinExistence type="predicted"/>
<feature type="compositionally biased region" description="Low complexity" evidence="1">
    <location>
        <begin position="64"/>
        <end position="73"/>
    </location>
</feature>
<dbReference type="EMBL" id="MU858305">
    <property type="protein sequence ID" value="KAK4207296.1"/>
    <property type="molecule type" value="Genomic_DNA"/>
</dbReference>